<accession>A0A9K3Q2V0</accession>
<comment type="caution">
    <text evidence="1">The sequence shown here is derived from an EMBL/GenBank/DDBJ whole genome shotgun (WGS) entry which is preliminary data.</text>
</comment>
<proteinExistence type="predicted"/>
<keyword evidence="2" id="KW-1185">Reference proteome</keyword>
<evidence type="ECO:0000313" key="2">
    <source>
        <dbReference type="Proteomes" id="UP000693970"/>
    </source>
</evidence>
<dbReference type="AlphaFoldDB" id="A0A9K3Q2V0"/>
<protein>
    <submittedName>
        <fullName evidence="1">Endo-alpha-N-acetylgalactosaminidase</fullName>
    </submittedName>
</protein>
<reference evidence="1" key="1">
    <citation type="journal article" date="2021" name="Sci. Rep.">
        <title>Diploid genomic architecture of Nitzschia inconspicua, an elite biomass production diatom.</title>
        <authorList>
            <person name="Oliver A."/>
            <person name="Podell S."/>
            <person name="Pinowska A."/>
            <person name="Traller J.C."/>
            <person name="Smith S.R."/>
            <person name="McClure R."/>
            <person name="Beliaev A."/>
            <person name="Bohutskyi P."/>
            <person name="Hill E.A."/>
            <person name="Rabines A."/>
            <person name="Zheng H."/>
            <person name="Allen L.Z."/>
            <person name="Kuo A."/>
            <person name="Grigoriev I.V."/>
            <person name="Allen A.E."/>
            <person name="Hazlebeck D."/>
            <person name="Allen E.E."/>
        </authorList>
    </citation>
    <scope>NUCLEOTIDE SEQUENCE</scope>
    <source>
        <strain evidence="1">Hildebrandi</strain>
    </source>
</reference>
<gene>
    <name evidence="1" type="ORF">IV203_028969</name>
</gene>
<reference evidence="1" key="2">
    <citation type="submission" date="2021-04" db="EMBL/GenBank/DDBJ databases">
        <authorList>
            <person name="Podell S."/>
        </authorList>
    </citation>
    <scope>NUCLEOTIDE SEQUENCE</scope>
    <source>
        <strain evidence="1">Hildebrandi</strain>
    </source>
</reference>
<name>A0A9K3Q2V0_9STRA</name>
<organism evidence="1 2">
    <name type="scientific">Nitzschia inconspicua</name>
    <dbReference type="NCBI Taxonomy" id="303405"/>
    <lineage>
        <taxon>Eukaryota</taxon>
        <taxon>Sar</taxon>
        <taxon>Stramenopiles</taxon>
        <taxon>Ochrophyta</taxon>
        <taxon>Bacillariophyta</taxon>
        <taxon>Bacillariophyceae</taxon>
        <taxon>Bacillariophycidae</taxon>
        <taxon>Bacillariales</taxon>
        <taxon>Bacillariaceae</taxon>
        <taxon>Nitzschia</taxon>
    </lineage>
</organism>
<dbReference type="Proteomes" id="UP000693970">
    <property type="component" value="Unassembled WGS sequence"/>
</dbReference>
<evidence type="ECO:0000313" key="1">
    <source>
        <dbReference type="EMBL" id="KAG7366299.1"/>
    </source>
</evidence>
<dbReference type="EMBL" id="JAGRRH010000007">
    <property type="protein sequence ID" value="KAG7366299.1"/>
    <property type="molecule type" value="Genomic_DNA"/>
</dbReference>
<sequence>METFGRQSETPFLAQLDNILRRYLAMDDATSFYHYHVCMLSYGGRTISINGGERQFFVVMETFGRQSETPFLAQLDNILRRYLAMDDATSFYHHHVFMLSYGGRTISINGGERQFFVVMETFGRQSETPFLAQLDNILRRYLAMDDATSFYHHHVFMLSYGERTISLNGGERQFFVVMETFGRQSETPFLAQLDNILRRYLAMDDATPIHHYHVFMLSYGERTISLNGGERQFFVVMETFGRQSETPFLAQLDNILRRYLAMDDATSFYHHHVFMLSYGERTISLNGGERQFFVVMETFGRQSETPFLAQLDNILRRYLAMDDATSFYHYHVFMLSYGERTISLNGGERHFFVVMETFGRQSETPFVA</sequence>